<evidence type="ECO:0000256" key="5">
    <source>
        <dbReference type="ARBA" id="ARBA00023136"/>
    </source>
</evidence>
<feature type="transmembrane region" description="Helical" evidence="7">
    <location>
        <begin position="227"/>
        <end position="247"/>
    </location>
</feature>
<feature type="transmembrane region" description="Helical" evidence="7">
    <location>
        <begin position="338"/>
        <end position="356"/>
    </location>
</feature>
<comment type="subcellular location">
    <subcellularLocation>
        <location evidence="1">Membrane</location>
        <topology evidence="1">Multi-pass membrane protein</topology>
    </subcellularLocation>
</comment>
<dbReference type="Proteomes" id="UP000758603">
    <property type="component" value="Unassembled WGS sequence"/>
</dbReference>
<dbReference type="GeneID" id="70134385"/>
<protein>
    <submittedName>
        <fullName evidence="8">Major facilitator superfamily domain-containing protein</fullName>
    </submittedName>
</protein>
<feature type="transmembrane region" description="Helical" evidence="7">
    <location>
        <begin position="131"/>
        <end position="149"/>
    </location>
</feature>
<keyword evidence="9" id="KW-1185">Reference proteome</keyword>
<dbReference type="InterPro" id="IPR036259">
    <property type="entry name" value="MFS_trans_sf"/>
</dbReference>
<evidence type="ECO:0000256" key="6">
    <source>
        <dbReference type="SAM" id="MobiDB-lite"/>
    </source>
</evidence>
<gene>
    <name evidence="8" type="ORF">BKA67DRAFT_622216</name>
</gene>
<dbReference type="AlphaFoldDB" id="A0A9P8ZZB2"/>
<feature type="transmembrane region" description="Helical" evidence="7">
    <location>
        <begin position="453"/>
        <end position="477"/>
    </location>
</feature>
<evidence type="ECO:0000256" key="3">
    <source>
        <dbReference type="ARBA" id="ARBA00022692"/>
    </source>
</evidence>
<dbReference type="OrthoDB" id="6730379at2759"/>
<comment type="caution">
    <text evidence="8">The sequence shown here is derived from an EMBL/GenBank/DDBJ whole genome shotgun (WGS) entry which is preliminary data.</text>
</comment>
<dbReference type="PANTHER" id="PTHR43791:SF7">
    <property type="entry name" value="MAJOR FACILITATOR SUPERFAMILY (MFS) PROFILE DOMAIN-CONTAINING PROTEIN"/>
    <property type="match status" value="1"/>
</dbReference>
<organism evidence="8 9">
    <name type="scientific">Truncatella angustata</name>
    <dbReference type="NCBI Taxonomy" id="152316"/>
    <lineage>
        <taxon>Eukaryota</taxon>
        <taxon>Fungi</taxon>
        <taxon>Dikarya</taxon>
        <taxon>Ascomycota</taxon>
        <taxon>Pezizomycotina</taxon>
        <taxon>Sordariomycetes</taxon>
        <taxon>Xylariomycetidae</taxon>
        <taxon>Amphisphaeriales</taxon>
        <taxon>Sporocadaceae</taxon>
        <taxon>Truncatella</taxon>
    </lineage>
</organism>
<evidence type="ECO:0000313" key="8">
    <source>
        <dbReference type="EMBL" id="KAH6655883.1"/>
    </source>
</evidence>
<keyword evidence="3 7" id="KW-0812">Transmembrane</keyword>
<dbReference type="GO" id="GO:0022857">
    <property type="term" value="F:transmembrane transporter activity"/>
    <property type="evidence" value="ECO:0007669"/>
    <property type="project" value="InterPro"/>
</dbReference>
<dbReference type="SUPFAM" id="SSF103473">
    <property type="entry name" value="MFS general substrate transporter"/>
    <property type="match status" value="1"/>
</dbReference>
<dbReference type="InterPro" id="IPR011701">
    <property type="entry name" value="MFS"/>
</dbReference>
<evidence type="ECO:0000313" key="9">
    <source>
        <dbReference type="Proteomes" id="UP000758603"/>
    </source>
</evidence>
<keyword evidence="4 7" id="KW-1133">Transmembrane helix</keyword>
<dbReference type="Gene3D" id="1.20.1250.20">
    <property type="entry name" value="MFS general substrate transporter like domains"/>
    <property type="match status" value="1"/>
</dbReference>
<evidence type="ECO:0000256" key="4">
    <source>
        <dbReference type="ARBA" id="ARBA00022989"/>
    </source>
</evidence>
<evidence type="ECO:0000256" key="2">
    <source>
        <dbReference type="ARBA" id="ARBA00022448"/>
    </source>
</evidence>
<feature type="transmembrane region" description="Helical" evidence="7">
    <location>
        <begin position="363"/>
        <end position="383"/>
    </location>
</feature>
<feature type="region of interest" description="Disordered" evidence="6">
    <location>
        <begin position="1"/>
        <end position="25"/>
    </location>
</feature>
<dbReference type="RefSeq" id="XP_045960148.1">
    <property type="nucleotide sequence ID" value="XM_046105494.1"/>
</dbReference>
<name>A0A9P8ZZB2_9PEZI</name>
<keyword evidence="2" id="KW-0813">Transport</keyword>
<proteinExistence type="predicted"/>
<accession>A0A9P8ZZB2</accession>
<sequence length="523" mass="59691">MESTEARRQPAKEVAEEDHKNRGDELVVEKQNAHDDLAIDTVEAVYEYSDAYMRRLLWKIDLWLLPVMWLCYGTQQADKTSLSVQAIFGIREDTGLVGEQYNWLSTIFYLSYMACEFPGNWLMQKCNTSKFLAAVMFLWGIVVLCIAFARNWTHLMILRFLQGALECTISPTFMLLTGSWYTSQEHTLRSIIWGTSNAGMNIISGLINYGIGAHAQSHPGGLAPWKGISFFLGALTIFDAILVYFVLGTPREVRWLTEDEKRAAVARVVANQTGSDRSKHDKFKWEQVWSTFRDPQTYFFFFVTIVNALPNGANTTFSKLIWKSFGFSDLDTLLKGSTPYYAVSICWFLLVGYVTLKKPNLRFIMMMFSLLPAFSGMLALALLPTNGMLWTRWGMYILQVPGTLPGLMIWTFLPSNVAGRTKKTVMATILFIAYCVGNAVGAQMFIASDAPKYIKGITACGILYGVEFVLMGCWRYYYIWENKRRANIIFEQGVSEEESERLGRLNAEADMTDRENIHFKYRY</sequence>
<dbReference type="PANTHER" id="PTHR43791">
    <property type="entry name" value="PERMEASE-RELATED"/>
    <property type="match status" value="1"/>
</dbReference>
<evidence type="ECO:0000256" key="7">
    <source>
        <dbReference type="SAM" id="Phobius"/>
    </source>
</evidence>
<reference evidence="8" key="1">
    <citation type="journal article" date="2021" name="Nat. Commun.">
        <title>Genetic determinants of endophytism in the Arabidopsis root mycobiome.</title>
        <authorList>
            <person name="Mesny F."/>
            <person name="Miyauchi S."/>
            <person name="Thiergart T."/>
            <person name="Pickel B."/>
            <person name="Atanasova L."/>
            <person name="Karlsson M."/>
            <person name="Huettel B."/>
            <person name="Barry K.W."/>
            <person name="Haridas S."/>
            <person name="Chen C."/>
            <person name="Bauer D."/>
            <person name="Andreopoulos W."/>
            <person name="Pangilinan J."/>
            <person name="LaButti K."/>
            <person name="Riley R."/>
            <person name="Lipzen A."/>
            <person name="Clum A."/>
            <person name="Drula E."/>
            <person name="Henrissat B."/>
            <person name="Kohler A."/>
            <person name="Grigoriev I.V."/>
            <person name="Martin F.M."/>
            <person name="Hacquard S."/>
        </authorList>
    </citation>
    <scope>NUCLEOTIDE SEQUENCE</scope>
    <source>
        <strain evidence="8">MPI-SDFR-AT-0073</strain>
    </source>
</reference>
<evidence type="ECO:0000256" key="1">
    <source>
        <dbReference type="ARBA" id="ARBA00004141"/>
    </source>
</evidence>
<dbReference type="Pfam" id="PF07690">
    <property type="entry name" value="MFS_1"/>
    <property type="match status" value="1"/>
</dbReference>
<feature type="transmembrane region" description="Helical" evidence="7">
    <location>
        <begin position="155"/>
        <end position="176"/>
    </location>
</feature>
<feature type="transmembrane region" description="Helical" evidence="7">
    <location>
        <begin position="425"/>
        <end position="447"/>
    </location>
</feature>
<keyword evidence="5 7" id="KW-0472">Membrane</keyword>
<dbReference type="GO" id="GO:0016020">
    <property type="term" value="C:membrane"/>
    <property type="evidence" value="ECO:0007669"/>
    <property type="project" value="UniProtKB-SubCell"/>
</dbReference>
<dbReference type="EMBL" id="JAGPXC010000003">
    <property type="protein sequence ID" value="KAH6655883.1"/>
    <property type="molecule type" value="Genomic_DNA"/>
</dbReference>
<feature type="transmembrane region" description="Helical" evidence="7">
    <location>
        <begin position="188"/>
        <end position="207"/>
    </location>
</feature>
<feature type="transmembrane region" description="Helical" evidence="7">
    <location>
        <begin position="298"/>
        <end position="318"/>
    </location>
</feature>
<feature type="transmembrane region" description="Helical" evidence="7">
    <location>
        <begin position="395"/>
        <end position="413"/>
    </location>
</feature>